<evidence type="ECO:0000256" key="1">
    <source>
        <dbReference type="ARBA" id="ARBA00004496"/>
    </source>
</evidence>
<dbReference type="PANTHER" id="PTHR42753">
    <property type="entry name" value="MITOCHONDRIAL RIBOSOME PROTEIN L39/PROLYL-TRNA LIGASE FAMILY MEMBER"/>
    <property type="match status" value="1"/>
</dbReference>
<dbReference type="InterPro" id="IPR002314">
    <property type="entry name" value="aa-tRNA-synt_IIb"/>
</dbReference>
<proteinExistence type="inferred from homology"/>
<sequence>MISGVRPTAGRYSGPYRAYLGVFRFQRVPRCCYHTDGRSRISNFWIPTGGISKKNVTAEKEDANDLLVRGGFLRQAYSGIFHMLPLGLRVQDKLERLIDKHMQSIGASKVSLSSISAQELWERSGRLTDSSEVFRFLDRKESRFLLAPTHEEEITTLVGSLAKSYRDLPLRVYQISRKYRDEPRPRQGLLRGREFIMKDLYTFDHSVEEALKTYSSVKAAYTELFNELKVPYLVAAADSGNMGGNMSHEFHFPSSKGEDTIISCTSCDSVYNEELADGKSHGAEQTSHQATQTDGFDTEEKSINAAPTVSTGLWMAISKDKQTLLRGWYPKFSMQDASQEPVEREINSHAIKSVATAADIDLDLSVENPLEQWAEQIKSAKASEDLSYRPKVLDLYDSQVRVYKRPPLSDLLEQVNCGIDEVDYSMLDRFPGTSSGLGLVKMHEGDTCSQCAQGHLKTHTAIELGHTFHLGTRYSEVLQASVMIDRSHTGGTEDQNVPMQMGCHGIGVSRMITAVADSLADSKGLNWPRAMAPYEVIVVPAKGLQEEAEKVYDVLSAQPGSSSPVDVILDDRDKQMGWKLGDADLIGYPVIVVVGKGWKKQQTLEVQCRRLGGLKEEVPLDRLPEFVRSLLDRL</sequence>
<dbReference type="NCBIfam" id="TIGR00409">
    <property type="entry name" value="proS_fam_II"/>
    <property type="match status" value="1"/>
</dbReference>
<evidence type="ECO:0000256" key="3">
    <source>
        <dbReference type="ARBA" id="ARBA00011738"/>
    </source>
</evidence>
<dbReference type="OrthoDB" id="10267474at2759"/>
<evidence type="ECO:0000256" key="10">
    <source>
        <dbReference type="ARBA" id="ARBA00023146"/>
    </source>
</evidence>
<evidence type="ECO:0000256" key="6">
    <source>
        <dbReference type="ARBA" id="ARBA00022598"/>
    </source>
</evidence>
<dbReference type="InterPro" id="IPR004500">
    <property type="entry name" value="Pro-tRNA-synth_IIa_bac-type"/>
</dbReference>
<dbReference type="Proteomes" id="UP000234275">
    <property type="component" value="Unassembled WGS sequence"/>
</dbReference>
<dbReference type="InterPro" id="IPR002316">
    <property type="entry name" value="Pro-tRNA-ligase_IIa"/>
</dbReference>
<dbReference type="FunFam" id="3.40.50.800:FF:000035">
    <property type="entry name" value="Prolyl-tRNA synthetase"/>
    <property type="match status" value="1"/>
</dbReference>
<dbReference type="InterPro" id="IPR045864">
    <property type="entry name" value="aa-tRNA-synth_II/BPL/LPL"/>
</dbReference>
<keyword evidence="5" id="KW-0963">Cytoplasm</keyword>
<dbReference type="GO" id="GO:0005739">
    <property type="term" value="C:mitochondrion"/>
    <property type="evidence" value="ECO:0007669"/>
    <property type="project" value="TreeGrafter"/>
</dbReference>
<dbReference type="GO" id="GO:0004827">
    <property type="term" value="F:proline-tRNA ligase activity"/>
    <property type="evidence" value="ECO:0007669"/>
    <property type="project" value="UniProtKB-EC"/>
</dbReference>
<dbReference type="GO" id="GO:0006433">
    <property type="term" value="P:prolyl-tRNA aminoacylation"/>
    <property type="evidence" value="ECO:0007669"/>
    <property type="project" value="InterPro"/>
</dbReference>
<dbReference type="AlphaFoldDB" id="A0A2I2FTA7"/>
<dbReference type="PROSITE" id="PS50862">
    <property type="entry name" value="AA_TRNA_LIGASE_II"/>
    <property type="match status" value="1"/>
</dbReference>
<dbReference type="SUPFAM" id="SSF52954">
    <property type="entry name" value="Class II aaRS ABD-related"/>
    <property type="match status" value="1"/>
</dbReference>
<comment type="caution">
    <text evidence="15">The sequence shown here is derived from an EMBL/GenBank/DDBJ whole genome shotgun (WGS) entry which is preliminary data.</text>
</comment>
<dbReference type="Pfam" id="PF00587">
    <property type="entry name" value="tRNA-synt_2b"/>
    <property type="match status" value="1"/>
</dbReference>
<evidence type="ECO:0000256" key="4">
    <source>
        <dbReference type="ARBA" id="ARBA00012831"/>
    </source>
</evidence>
<keyword evidence="8" id="KW-0067">ATP-binding</keyword>
<dbReference type="Gene3D" id="3.30.930.10">
    <property type="entry name" value="Bira Bifunctional Protein, Domain 2"/>
    <property type="match status" value="2"/>
</dbReference>
<feature type="compositionally biased region" description="Polar residues" evidence="13">
    <location>
        <begin position="283"/>
        <end position="295"/>
    </location>
</feature>
<organism evidence="15 16">
    <name type="scientific">Aspergillus steynii IBT 23096</name>
    <dbReference type="NCBI Taxonomy" id="1392250"/>
    <lineage>
        <taxon>Eukaryota</taxon>
        <taxon>Fungi</taxon>
        <taxon>Dikarya</taxon>
        <taxon>Ascomycota</taxon>
        <taxon>Pezizomycotina</taxon>
        <taxon>Eurotiomycetes</taxon>
        <taxon>Eurotiomycetidae</taxon>
        <taxon>Eurotiales</taxon>
        <taxon>Aspergillaceae</taxon>
        <taxon>Aspergillus</taxon>
        <taxon>Aspergillus subgen. Circumdati</taxon>
    </lineage>
</organism>
<protein>
    <recommendedName>
        <fullName evidence="4">proline--tRNA ligase</fullName>
        <ecNumber evidence="4">6.1.1.15</ecNumber>
    </recommendedName>
    <alternativeName>
        <fullName evidence="11">Prolyl-tRNA synthetase</fullName>
    </alternativeName>
</protein>
<evidence type="ECO:0000256" key="5">
    <source>
        <dbReference type="ARBA" id="ARBA00022490"/>
    </source>
</evidence>
<dbReference type="EMBL" id="MSFO01000010">
    <property type="protein sequence ID" value="PLB43841.1"/>
    <property type="molecule type" value="Genomic_DNA"/>
</dbReference>
<dbReference type="InterPro" id="IPR004154">
    <property type="entry name" value="Anticodon-bd"/>
</dbReference>
<dbReference type="STRING" id="1392250.A0A2I2FTA7"/>
<evidence type="ECO:0000256" key="8">
    <source>
        <dbReference type="ARBA" id="ARBA00022840"/>
    </source>
</evidence>
<dbReference type="EC" id="6.1.1.15" evidence="4"/>
<gene>
    <name evidence="15" type="ORF">P170DRAFT_468589</name>
</gene>
<dbReference type="PRINTS" id="PR01046">
    <property type="entry name" value="TRNASYNTHPRO"/>
</dbReference>
<dbReference type="RefSeq" id="XP_024699143.1">
    <property type="nucleotide sequence ID" value="XM_024852565.1"/>
</dbReference>
<evidence type="ECO:0000256" key="11">
    <source>
        <dbReference type="ARBA" id="ARBA00029731"/>
    </source>
</evidence>
<dbReference type="InterPro" id="IPR050062">
    <property type="entry name" value="Pro-tRNA_synthetase"/>
</dbReference>
<dbReference type="Pfam" id="PF03129">
    <property type="entry name" value="HGTP_anticodon"/>
    <property type="match status" value="1"/>
</dbReference>
<dbReference type="CDD" id="cd00861">
    <property type="entry name" value="ProRS_anticodon_short"/>
    <property type="match status" value="1"/>
</dbReference>
<dbReference type="InterPro" id="IPR006195">
    <property type="entry name" value="aa-tRNA-synth_II"/>
</dbReference>
<dbReference type="Gene3D" id="3.40.50.800">
    <property type="entry name" value="Anticodon-binding domain"/>
    <property type="match status" value="1"/>
</dbReference>
<feature type="domain" description="Aminoacyl-transfer RNA synthetases class-II family profile" evidence="14">
    <location>
        <begin position="87"/>
        <end position="533"/>
    </location>
</feature>
<comment type="catalytic activity">
    <reaction evidence="12">
        <text>tRNA(Pro) + L-proline + ATP = L-prolyl-tRNA(Pro) + AMP + diphosphate</text>
        <dbReference type="Rhea" id="RHEA:14305"/>
        <dbReference type="Rhea" id="RHEA-COMP:9700"/>
        <dbReference type="Rhea" id="RHEA-COMP:9702"/>
        <dbReference type="ChEBI" id="CHEBI:30616"/>
        <dbReference type="ChEBI" id="CHEBI:33019"/>
        <dbReference type="ChEBI" id="CHEBI:60039"/>
        <dbReference type="ChEBI" id="CHEBI:78442"/>
        <dbReference type="ChEBI" id="CHEBI:78532"/>
        <dbReference type="ChEBI" id="CHEBI:456215"/>
        <dbReference type="EC" id="6.1.1.15"/>
    </reaction>
</comment>
<evidence type="ECO:0000259" key="14">
    <source>
        <dbReference type="PROSITE" id="PS50862"/>
    </source>
</evidence>
<keyword evidence="7" id="KW-0547">Nucleotide-binding</keyword>
<evidence type="ECO:0000313" key="16">
    <source>
        <dbReference type="Proteomes" id="UP000234275"/>
    </source>
</evidence>
<dbReference type="GeneID" id="36560263"/>
<dbReference type="PANTHER" id="PTHR42753:SF2">
    <property type="entry name" value="PROLINE--TRNA LIGASE"/>
    <property type="match status" value="1"/>
</dbReference>
<keyword evidence="9" id="KW-0648">Protein biosynthesis</keyword>
<comment type="similarity">
    <text evidence="2">Belongs to the class-II aminoacyl-tRNA synthetase family.</text>
</comment>
<dbReference type="SUPFAM" id="SSF55681">
    <property type="entry name" value="Class II aaRS and biotin synthetases"/>
    <property type="match status" value="1"/>
</dbReference>
<accession>A0A2I2FTA7</accession>
<reference evidence="15 16" key="1">
    <citation type="submission" date="2016-12" db="EMBL/GenBank/DDBJ databases">
        <title>The genomes of Aspergillus section Nigri reveals drivers in fungal speciation.</title>
        <authorList>
            <consortium name="DOE Joint Genome Institute"/>
            <person name="Vesth T.C."/>
            <person name="Nybo J."/>
            <person name="Theobald S."/>
            <person name="Brandl J."/>
            <person name="Frisvad J.C."/>
            <person name="Nielsen K.F."/>
            <person name="Lyhne E.K."/>
            <person name="Kogle M.E."/>
            <person name="Kuo A."/>
            <person name="Riley R."/>
            <person name="Clum A."/>
            <person name="Nolan M."/>
            <person name="Lipzen A."/>
            <person name="Salamov A."/>
            <person name="Henrissat B."/>
            <person name="Wiebenga A."/>
            <person name="De Vries R.P."/>
            <person name="Grigoriev I.V."/>
            <person name="Mortensen U.H."/>
            <person name="Andersen M.R."/>
            <person name="Baker S.E."/>
        </authorList>
    </citation>
    <scope>NUCLEOTIDE SEQUENCE [LARGE SCALE GENOMIC DNA]</scope>
    <source>
        <strain evidence="15 16">IBT 23096</strain>
    </source>
</reference>
<dbReference type="InterPro" id="IPR036621">
    <property type="entry name" value="Anticodon-bd_dom_sf"/>
</dbReference>
<evidence type="ECO:0000256" key="7">
    <source>
        <dbReference type="ARBA" id="ARBA00022741"/>
    </source>
</evidence>
<evidence type="ECO:0000313" key="15">
    <source>
        <dbReference type="EMBL" id="PLB43841.1"/>
    </source>
</evidence>
<dbReference type="FunFam" id="3.30.930.10:FF:000066">
    <property type="entry name" value="Proline--tRNA ligase"/>
    <property type="match status" value="1"/>
</dbReference>
<dbReference type="VEuPathDB" id="FungiDB:P170DRAFT_468589"/>
<comment type="subunit">
    <text evidence="3">Homodimer.</text>
</comment>
<evidence type="ECO:0000256" key="13">
    <source>
        <dbReference type="SAM" id="MobiDB-lite"/>
    </source>
</evidence>
<evidence type="ECO:0000256" key="12">
    <source>
        <dbReference type="ARBA" id="ARBA00047671"/>
    </source>
</evidence>
<comment type="subcellular location">
    <subcellularLocation>
        <location evidence="1">Cytoplasm</location>
    </subcellularLocation>
</comment>
<keyword evidence="6" id="KW-0436">Ligase</keyword>
<keyword evidence="16" id="KW-1185">Reference proteome</keyword>
<dbReference type="FunFam" id="3.30.930.10:FF:000125">
    <property type="entry name" value="Prolyl-tRNA synthetase"/>
    <property type="match status" value="1"/>
</dbReference>
<dbReference type="InterPro" id="IPR044140">
    <property type="entry name" value="ProRS_anticodon_short"/>
</dbReference>
<evidence type="ECO:0000256" key="9">
    <source>
        <dbReference type="ARBA" id="ARBA00022917"/>
    </source>
</evidence>
<evidence type="ECO:0000256" key="2">
    <source>
        <dbReference type="ARBA" id="ARBA00008226"/>
    </source>
</evidence>
<name>A0A2I2FTA7_9EURO</name>
<feature type="region of interest" description="Disordered" evidence="13">
    <location>
        <begin position="276"/>
        <end position="296"/>
    </location>
</feature>
<keyword evidence="10 15" id="KW-0030">Aminoacyl-tRNA synthetase</keyword>
<dbReference type="GO" id="GO:0005524">
    <property type="term" value="F:ATP binding"/>
    <property type="evidence" value="ECO:0007669"/>
    <property type="project" value="UniProtKB-KW"/>
</dbReference>